<evidence type="ECO:0000313" key="5">
    <source>
        <dbReference type="EMBL" id="VDK25413.1"/>
    </source>
</evidence>
<dbReference type="WBParaSite" id="ASIM_0000557801-mRNA-1">
    <property type="protein sequence ID" value="ASIM_0000557801-mRNA-1"/>
    <property type="gene ID" value="ASIM_0000557801"/>
</dbReference>
<evidence type="ECO:0000256" key="1">
    <source>
        <dbReference type="ARBA" id="ARBA00004141"/>
    </source>
</evidence>
<sequence>MSVEKEDPKNGDGTNSRSTRNEREWKIPFTSASISAPLLLTYSLSLLYNISFFIQMIILPYLAKQLEISDTDIGLIQTFFGVLQMIGGPIFGFLIRRFGIRKALILCYTSTIISSLLKFTSKFSLYVSIIPSIFMHGQQAHQTLLSMITTAGKERTNEIISFQLISRNAQTLH</sequence>
<keyword evidence="3" id="KW-1133">Transmembrane helix</keyword>
<evidence type="ECO:0000256" key="2">
    <source>
        <dbReference type="SAM" id="MobiDB-lite"/>
    </source>
</evidence>
<dbReference type="Gene3D" id="1.20.1250.20">
    <property type="entry name" value="MFS general substrate transporter like domains"/>
    <property type="match status" value="1"/>
</dbReference>
<dbReference type="InterPro" id="IPR036259">
    <property type="entry name" value="MFS_trans_sf"/>
</dbReference>
<dbReference type="OrthoDB" id="5870276at2759"/>
<reference evidence="5 6" key="2">
    <citation type="submission" date="2018-11" db="EMBL/GenBank/DDBJ databases">
        <authorList>
            <consortium name="Pathogen Informatics"/>
        </authorList>
    </citation>
    <scope>NUCLEOTIDE SEQUENCE [LARGE SCALE GENOMIC DNA]</scope>
</reference>
<dbReference type="PANTHER" id="PTHR24002:SF3">
    <property type="entry name" value="SOLUTE CARRIER FAMILY 22 MEMBER 18"/>
    <property type="match status" value="1"/>
</dbReference>
<protein>
    <submittedName>
        <fullName evidence="7">MFS domain-containing protein</fullName>
    </submittedName>
</protein>
<accession>A0A0M3JD92</accession>
<feature type="region of interest" description="Disordered" evidence="2">
    <location>
        <begin position="1"/>
        <end position="20"/>
    </location>
</feature>
<dbReference type="AlphaFoldDB" id="A0A0M3JD92"/>
<dbReference type="Proteomes" id="UP000267096">
    <property type="component" value="Unassembled WGS sequence"/>
</dbReference>
<keyword evidence="6" id="KW-1185">Reference proteome</keyword>
<keyword evidence="3" id="KW-0812">Transmembrane</keyword>
<dbReference type="PROSITE" id="PS50850">
    <property type="entry name" value="MFS"/>
    <property type="match status" value="1"/>
</dbReference>
<dbReference type="InterPro" id="IPR020846">
    <property type="entry name" value="MFS_dom"/>
</dbReference>
<comment type="subcellular location">
    <subcellularLocation>
        <location evidence="1">Membrane</location>
        <topology evidence="1">Multi-pass membrane protein</topology>
    </subcellularLocation>
</comment>
<dbReference type="PANTHER" id="PTHR24002">
    <property type="entry name" value="SOLUTE CARRIER FAMILY 22 MEMBER 18"/>
    <property type="match status" value="1"/>
</dbReference>
<dbReference type="GO" id="GO:0022857">
    <property type="term" value="F:transmembrane transporter activity"/>
    <property type="evidence" value="ECO:0007669"/>
    <property type="project" value="InterPro"/>
</dbReference>
<dbReference type="GO" id="GO:0005635">
    <property type="term" value="C:nuclear envelope"/>
    <property type="evidence" value="ECO:0007669"/>
    <property type="project" value="TreeGrafter"/>
</dbReference>
<dbReference type="EMBL" id="UYRR01010417">
    <property type="protein sequence ID" value="VDK25413.1"/>
    <property type="molecule type" value="Genomic_DNA"/>
</dbReference>
<dbReference type="Pfam" id="PF07690">
    <property type="entry name" value="MFS_1"/>
    <property type="match status" value="1"/>
</dbReference>
<dbReference type="SUPFAM" id="SSF103473">
    <property type="entry name" value="MFS general substrate transporter"/>
    <property type="match status" value="1"/>
</dbReference>
<dbReference type="GO" id="GO:0016020">
    <property type="term" value="C:membrane"/>
    <property type="evidence" value="ECO:0007669"/>
    <property type="project" value="UniProtKB-SubCell"/>
</dbReference>
<evidence type="ECO:0000259" key="4">
    <source>
        <dbReference type="PROSITE" id="PS50850"/>
    </source>
</evidence>
<reference evidence="7" key="1">
    <citation type="submission" date="2017-02" db="UniProtKB">
        <authorList>
            <consortium name="WormBaseParasite"/>
        </authorList>
    </citation>
    <scope>IDENTIFICATION</scope>
</reference>
<dbReference type="InterPro" id="IPR011701">
    <property type="entry name" value="MFS"/>
</dbReference>
<evidence type="ECO:0000313" key="6">
    <source>
        <dbReference type="Proteomes" id="UP000267096"/>
    </source>
</evidence>
<feature type="transmembrane region" description="Helical" evidence="3">
    <location>
        <begin position="39"/>
        <end position="63"/>
    </location>
</feature>
<evidence type="ECO:0000313" key="7">
    <source>
        <dbReference type="WBParaSite" id="ASIM_0000557801-mRNA-1"/>
    </source>
</evidence>
<gene>
    <name evidence="5" type="ORF">ASIM_LOCUS5375</name>
</gene>
<name>A0A0M3JD92_ANISI</name>
<feature type="domain" description="Major facilitator superfamily (MFS) profile" evidence="4">
    <location>
        <begin position="37"/>
        <end position="173"/>
    </location>
</feature>
<feature type="compositionally biased region" description="Basic and acidic residues" evidence="2">
    <location>
        <begin position="1"/>
        <end position="10"/>
    </location>
</feature>
<organism evidence="7">
    <name type="scientific">Anisakis simplex</name>
    <name type="common">Herring worm</name>
    <dbReference type="NCBI Taxonomy" id="6269"/>
    <lineage>
        <taxon>Eukaryota</taxon>
        <taxon>Metazoa</taxon>
        <taxon>Ecdysozoa</taxon>
        <taxon>Nematoda</taxon>
        <taxon>Chromadorea</taxon>
        <taxon>Rhabditida</taxon>
        <taxon>Spirurina</taxon>
        <taxon>Ascaridomorpha</taxon>
        <taxon>Ascaridoidea</taxon>
        <taxon>Anisakidae</taxon>
        <taxon>Anisakis</taxon>
        <taxon>Anisakis simplex complex</taxon>
    </lineage>
</organism>
<feature type="transmembrane region" description="Helical" evidence="3">
    <location>
        <begin position="75"/>
        <end position="95"/>
    </location>
</feature>
<keyword evidence="3" id="KW-0472">Membrane</keyword>
<evidence type="ECO:0000256" key="3">
    <source>
        <dbReference type="SAM" id="Phobius"/>
    </source>
</evidence>
<proteinExistence type="predicted"/>